<feature type="region of interest" description="Disordered" evidence="1">
    <location>
        <begin position="47"/>
        <end position="108"/>
    </location>
</feature>
<dbReference type="EMBL" id="JAACNO010002933">
    <property type="protein sequence ID" value="KAF4129745.1"/>
    <property type="molecule type" value="Genomic_DNA"/>
</dbReference>
<dbReference type="Proteomes" id="UP000704712">
    <property type="component" value="Unassembled WGS sequence"/>
</dbReference>
<evidence type="ECO:0000313" key="4">
    <source>
        <dbReference type="Proteomes" id="UP000704712"/>
    </source>
</evidence>
<feature type="chain" id="PRO_5035844085" evidence="2">
    <location>
        <begin position="23"/>
        <end position="108"/>
    </location>
</feature>
<evidence type="ECO:0000313" key="3">
    <source>
        <dbReference type="EMBL" id="KAF4129745.1"/>
    </source>
</evidence>
<reference evidence="3" key="1">
    <citation type="submission" date="2020-03" db="EMBL/GenBank/DDBJ databases">
        <title>Hybrid Assembly of Korean Phytophthora infestans isolates.</title>
        <authorList>
            <person name="Prokchorchik M."/>
            <person name="Lee Y."/>
            <person name="Seo J."/>
            <person name="Cho J.-H."/>
            <person name="Park Y.-E."/>
            <person name="Jang D.-C."/>
            <person name="Im J.-S."/>
            <person name="Choi J.-G."/>
            <person name="Park H.-J."/>
            <person name="Lee G.-B."/>
            <person name="Lee Y.-G."/>
            <person name="Hong S.-Y."/>
            <person name="Cho K."/>
            <person name="Sohn K.H."/>
        </authorList>
    </citation>
    <scope>NUCLEOTIDE SEQUENCE</scope>
    <source>
        <strain evidence="3">KR_2_A2</strain>
    </source>
</reference>
<feature type="signal peptide" evidence="2">
    <location>
        <begin position="1"/>
        <end position="22"/>
    </location>
</feature>
<evidence type="ECO:0000256" key="2">
    <source>
        <dbReference type="SAM" id="SignalP"/>
    </source>
</evidence>
<keyword evidence="2" id="KW-0732">Signal</keyword>
<feature type="compositionally biased region" description="Basic residues" evidence="1">
    <location>
        <begin position="76"/>
        <end position="90"/>
    </location>
</feature>
<protein>
    <submittedName>
        <fullName evidence="3">Uncharacterized protein</fullName>
    </submittedName>
</protein>
<organism evidence="3 4">
    <name type="scientific">Phytophthora infestans</name>
    <name type="common">Potato late blight agent</name>
    <name type="synonym">Botrytis infestans</name>
    <dbReference type="NCBI Taxonomy" id="4787"/>
    <lineage>
        <taxon>Eukaryota</taxon>
        <taxon>Sar</taxon>
        <taxon>Stramenopiles</taxon>
        <taxon>Oomycota</taxon>
        <taxon>Peronosporomycetes</taxon>
        <taxon>Peronosporales</taxon>
        <taxon>Peronosporaceae</taxon>
        <taxon>Phytophthora</taxon>
    </lineage>
</organism>
<dbReference type="AlphaFoldDB" id="A0A8S9TLA3"/>
<accession>A0A8S9TLA3</accession>
<name>A0A8S9TLA3_PHYIN</name>
<proteinExistence type="predicted"/>
<evidence type="ECO:0000256" key="1">
    <source>
        <dbReference type="SAM" id="MobiDB-lite"/>
    </source>
</evidence>
<comment type="caution">
    <text evidence="3">The sequence shown here is derived from an EMBL/GenBank/DDBJ whole genome shotgun (WGS) entry which is preliminary data.</text>
</comment>
<sequence>MTANCHSVGLAALGRLVIRLLADDTSQSPLESVVIILPSPEIMSAGQVRGPSVFQVPPTQTRPKRSTSRTPLKPPPTKKQHTTKKAKTKPRFSFDIPTGVDATTEREL</sequence>
<gene>
    <name evidence="3" type="ORF">GN958_ATG21064</name>
</gene>